<evidence type="ECO:0008006" key="2">
    <source>
        <dbReference type="Google" id="ProtNLM"/>
    </source>
</evidence>
<name>W8AND8_CERCA</name>
<protein>
    <recommendedName>
        <fullName evidence="2">CCHC-type domain-containing protein</fullName>
    </recommendedName>
</protein>
<reference evidence="1" key="2">
    <citation type="journal article" date="2014" name="BMC Genomics">
        <title>A genomic perspective to assessing quality of mass-reared SIT flies used in Mediterranean fruit fly (Ceratitis capitata) eradication in California.</title>
        <authorList>
            <person name="Calla B."/>
            <person name="Hall B."/>
            <person name="Hou S."/>
            <person name="Geib S.M."/>
        </authorList>
    </citation>
    <scope>NUCLEOTIDE SEQUENCE</scope>
</reference>
<organism evidence="1">
    <name type="scientific">Ceratitis capitata</name>
    <name type="common">Mediterranean fruit fly</name>
    <name type="synonym">Tephritis capitata</name>
    <dbReference type="NCBI Taxonomy" id="7213"/>
    <lineage>
        <taxon>Eukaryota</taxon>
        <taxon>Metazoa</taxon>
        <taxon>Ecdysozoa</taxon>
        <taxon>Arthropoda</taxon>
        <taxon>Hexapoda</taxon>
        <taxon>Insecta</taxon>
        <taxon>Pterygota</taxon>
        <taxon>Neoptera</taxon>
        <taxon>Endopterygota</taxon>
        <taxon>Diptera</taxon>
        <taxon>Brachycera</taxon>
        <taxon>Muscomorpha</taxon>
        <taxon>Tephritoidea</taxon>
        <taxon>Tephritidae</taxon>
        <taxon>Ceratitis</taxon>
        <taxon>Ceratitis</taxon>
    </lineage>
</organism>
<dbReference type="EMBL" id="GAMC01020597">
    <property type="protein sequence ID" value="JAB85958.1"/>
    <property type="molecule type" value="mRNA"/>
</dbReference>
<evidence type="ECO:0000313" key="1">
    <source>
        <dbReference type="EMBL" id="JAB85958.1"/>
    </source>
</evidence>
<proteinExistence type="evidence at transcript level"/>
<dbReference type="OrthoDB" id="10055784at2759"/>
<dbReference type="EMBL" id="GAMC01020601">
    <property type="protein sequence ID" value="JAB85954.1"/>
    <property type="molecule type" value="mRNA"/>
</dbReference>
<accession>W8AND8</accession>
<dbReference type="AlphaFoldDB" id="W8AND8"/>
<dbReference type="PANTHER" id="PTHR47331">
    <property type="entry name" value="PHD-TYPE DOMAIN-CONTAINING PROTEIN"/>
    <property type="match status" value="1"/>
</dbReference>
<dbReference type="PANTHER" id="PTHR47331:SF1">
    <property type="entry name" value="GAG-LIKE PROTEIN"/>
    <property type="match status" value="1"/>
</dbReference>
<dbReference type="InterPro" id="IPR005312">
    <property type="entry name" value="DUF1759"/>
</dbReference>
<feature type="non-terminal residue" evidence="1">
    <location>
        <position position="1"/>
    </location>
</feature>
<dbReference type="Pfam" id="PF03564">
    <property type="entry name" value="DUF1759"/>
    <property type="match status" value="1"/>
</dbReference>
<reference evidence="1" key="1">
    <citation type="submission" date="2013-07" db="EMBL/GenBank/DDBJ databases">
        <authorList>
            <person name="Geib S."/>
        </authorList>
    </citation>
    <scope>NUCLEOTIDE SEQUENCE</scope>
</reference>
<sequence>NTNAADISSANVNVDSGNFATTADVSTARSTANITSAYSNFLNIVPNSNVTFANGNSYQQMAIRNLKVNHSGLLPNCATYADRNTHFVNPNLNNLSSNIAYTTTANNQPNTYGIHPQFASSHINAGLRESQPNILPQSITMQPPHIRKLLDLPEFNGSPEGWPMFFAAFKETTSMYMYTDLENLFRLQKALKGSAKQKVESLLIHPSSVKDVISTLEFNFGRPQLLIRSQITKARAFPPISGLKLTDIIAFSTMVSNLTAFLENAGAAAHLTNPTLLDELVSKLPMSKREEWARYVFSLSLSYPSVKHFNNWLQEIAMFISIAADVIPQKMSNVNDQLISKPNKSARPVLVMTEIKCTYCQNNHHLYQCLKFKDIECNKRWKFVKENHLCFCCLRSGHSAAKCTSRRECGLNSCKRIHNRLLHETLSVKEEGGNSKSISNTDTDFRKQLVDKTSSVHTIFEGEFSKKLFLNFCQLK</sequence>